<dbReference type="HOGENOM" id="CLU_1700277_0_0_2"/>
<dbReference type="AlphaFoldDB" id="L0HJ02"/>
<dbReference type="RefSeq" id="WP_015286032.1">
    <property type="nucleotide sequence ID" value="NC_019943.1"/>
</dbReference>
<reference evidence="1 2" key="2">
    <citation type="journal article" date="2014" name="Genome Announc.">
        <title>Complete Genome Sequence of Methanoregula formicica SMSPT, a Mesophilic Hydrogenotrophic Methanogen Isolated from a Methanogenic Upflow Anaerobic Sludge Blanket Reactor.</title>
        <authorList>
            <person name="Yamamoto K."/>
            <person name="Tamaki H."/>
            <person name="Cadillo-Quiroz H."/>
            <person name="Imachi H."/>
            <person name="Kyrpides N."/>
            <person name="Woyke T."/>
            <person name="Goodwin L."/>
            <person name="Zinder S.H."/>
            <person name="Kamagata Y."/>
            <person name="Liu W.T."/>
        </authorList>
    </citation>
    <scope>NUCLEOTIDE SEQUENCE [LARGE SCALE GENOMIC DNA]</scope>
    <source>
        <strain evidence="2">DSM 22288 / NBRC 105244 / SMSP</strain>
    </source>
</reference>
<reference evidence="2" key="1">
    <citation type="submission" date="2011-12" db="EMBL/GenBank/DDBJ databases">
        <title>Complete sequence of Methanoregula formicicum SMSP.</title>
        <authorList>
            <person name="Lucas S."/>
            <person name="Han J."/>
            <person name="Lapidus A."/>
            <person name="Cheng J.-F."/>
            <person name="Goodwin L."/>
            <person name="Pitluck S."/>
            <person name="Peters L."/>
            <person name="Ovchinnikova G."/>
            <person name="Teshima H."/>
            <person name="Detter J.C."/>
            <person name="Han C."/>
            <person name="Tapia R."/>
            <person name="Land M."/>
            <person name="Hauser L."/>
            <person name="Kyrpides N."/>
            <person name="Ivanova N."/>
            <person name="Pagani I."/>
            <person name="Imachi H."/>
            <person name="Tamaki H."/>
            <person name="Sekiguchi Y."/>
            <person name="Kamagata Y."/>
            <person name="Cadillo-Quiroz H."/>
            <person name="Zinder S."/>
            <person name="Liu W.-T."/>
            <person name="Woyke T."/>
        </authorList>
    </citation>
    <scope>NUCLEOTIDE SEQUENCE [LARGE SCALE GENOMIC DNA]</scope>
    <source>
        <strain evidence="2">DSM 22288 / NBRC 105244 / SMSP</strain>
    </source>
</reference>
<dbReference type="OrthoDB" id="106754at2157"/>
<keyword evidence="2" id="KW-1185">Reference proteome</keyword>
<accession>L0HJ02</accession>
<dbReference type="InterPro" id="IPR015946">
    <property type="entry name" value="KH_dom-like_a/b"/>
</dbReference>
<dbReference type="Pfam" id="PF02566">
    <property type="entry name" value="OsmC"/>
    <property type="match status" value="1"/>
</dbReference>
<proteinExistence type="predicted"/>
<evidence type="ECO:0000313" key="2">
    <source>
        <dbReference type="Proteomes" id="UP000010824"/>
    </source>
</evidence>
<dbReference type="EMBL" id="CP003167">
    <property type="protein sequence ID" value="AGB03069.1"/>
    <property type="molecule type" value="Genomic_DNA"/>
</dbReference>
<dbReference type="eggNOG" id="arCOG03686">
    <property type="taxonomic scope" value="Archaea"/>
</dbReference>
<dbReference type="STRING" id="593750.Metfor_2056"/>
<dbReference type="PANTHER" id="PTHR34352:SF1">
    <property type="entry name" value="PROTEIN YHFA"/>
    <property type="match status" value="1"/>
</dbReference>
<evidence type="ECO:0000313" key="1">
    <source>
        <dbReference type="EMBL" id="AGB03069.1"/>
    </source>
</evidence>
<organism evidence="1 2">
    <name type="scientific">Methanoregula formicica (strain DSM 22288 / NBRC 105244 / SMSP)</name>
    <dbReference type="NCBI Taxonomy" id="593750"/>
    <lineage>
        <taxon>Archaea</taxon>
        <taxon>Methanobacteriati</taxon>
        <taxon>Methanobacteriota</taxon>
        <taxon>Stenosarchaea group</taxon>
        <taxon>Methanomicrobia</taxon>
        <taxon>Methanomicrobiales</taxon>
        <taxon>Methanoregulaceae</taxon>
        <taxon>Methanoregula</taxon>
    </lineage>
</organism>
<name>L0HJ02_METFS</name>
<gene>
    <name evidence="1" type="ordered locus">Metfor_2056</name>
</gene>
<dbReference type="InterPro" id="IPR036102">
    <property type="entry name" value="OsmC/Ohrsf"/>
</dbReference>
<dbReference type="KEGG" id="mfo:Metfor_2056"/>
<dbReference type="GeneID" id="14309449"/>
<dbReference type="Proteomes" id="UP000010824">
    <property type="component" value="Chromosome"/>
</dbReference>
<dbReference type="PANTHER" id="PTHR34352">
    <property type="entry name" value="PROTEIN YHFA"/>
    <property type="match status" value="1"/>
</dbReference>
<dbReference type="Gene3D" id="3.30.300.20">
    <property type="match status" value="1"/>
</dbReference>
<dbReference type="InterPro" id="IPR003718">
    <property type="entry name" value="OsmC/Ohr_fam"/>
</dbReference>
<sequence length="154" mass="16604">MSTEIPWAESRKEWKPVDMIVTYTGNGAFTARTVSGDITFPMEAPVGMGGHGNAPNPIQYLIGSLGGCIGVKILLALGDNGIVPSEMKIAIHGTRKKTMPAFFDHVHLVITLRADVDDAMMKHIIDETLARLCPIAAMFAEVGEVAAECRIEKP</sequence>
<dbReference type="SUPFAM" id="SSF82784">
    <property type="entry name" value="OsmC-like"/>
    <property type="match status" value="1"/>
</dbReference>
<dbReference type="InParanoid" id="L0HJ02"/>
<protein>
    <submittedName>
        <fullName evidence="1">Putative redox protein, regulator of disulfide bond formation</fullName>
    </submittedName>
</protein>